<feature type="region of interest" description="Disordered" evidence="1">
    <location>
        <begin position="261"/>
        <end position="280"/>
    </location>
</feature>
<dbReference type="PhylomeDB" id="E9FVG4"/>
<organism evidence="2 3">
    <name type="scientific">Daphnia pulex</name>
    <name type="common">Water flea</name>
    <dbReference type="NCBI Taxonomy" id="6669"/>
    <lineage>
        <taxon>Eukaryota</taxon>
        <taxon>Metazoa</taxon>
        <taxon>Ecdysozoa</taxon>
        <taxon>Arthropoda</taxon>
        <taxon>Crustacea</taxon>
        <taxon>Branchiopoda</taxon>
        <taxon>Diplostraca</taxon>
        <taxon>Cladocera</taxon>
        <taxon>Anomopoda</taxon>
        <taxon>Daphniidae</taxon>
        <taxon>Daphnia</taxon>
    </lineage>
</organism>
<proteinExistence type="predicted"/>
<dbReference type="AlphaFoldDB" id="E9FVG4"/>
<dbReference type="KEGG" id="dpx:DAPPUDRAFT_310765"/>
<gene>
    <name evidence="2" type="ORF">DAPPUDRAFT_310765</name>
</gene>
<accession>E9FVG4</accession>
<name>E9FVG4_DAPPU</name>
<protein>
    <submittedName>
        <fullName evidence="2">Uncharacterized protein</fullName>
    </submittedName>
</protein>
<evidence type="ECO:0000256" key="1">
    <source>
        <dbReference type="SAM" id="MobiDB-lite"/>
    </source>
</evidence>
<keyword evidence="3" id="KW-1185">Reference proteome</keyword>
<sequence>MNLKNNCESETEKEKFFSTEEAIQQQIFESTVASTLLNEIPLNNIIIQEVGDIQIPVSLKDVTKLQGVSENGIGGMKFTRAFDPSLTRAWEIDYSKIQTENLDLSTLVISRLGLPADKIMVTQAKLTKLIMYQAGGRYVRNLNNPEKEFGTFGTAILQLPVEGGYEGGRVRVESKGKSKLFDNHRNSDTLFYLTEFYDNFEYIVEPITKGWQLMLVFDLFWTNTKIAKPYDASVSLVALRELENVVNHVIAIHLNNSPVEKSEVPSAENENEARPAPLSSKIIPDESDCTRLWRPALKWQELARKQLSRDLHQIIAFWVAKPQRMWIEDPDLENGELTLRLLRLCITLRTREGGLALLNAIGSDFNPPTSEGGSNSLQLFEGIQNERVALAIAEFSCHVTDFDECADFVKRMISPNRLAKQFVPIIKLVHSFLDNGCIRGAITIGDWMAASVDEMDKSMVTRVDQSTAEAYLNSIVSLETHSEFSYVERIPSFVTFFRKLQISLQFHLVLGLESQGISRFKGIESFQFTFQNLCKALCEEFYVDAPSVSDIIVDMMTFYIKLQNVEFLQRLIYKICPWGSTRSAKVFFGKLNDAKEVDTKMVLLKKLVLSEEMWELSKSSKLGKTTLASFVGNYFTVLLEKLSFITKEEQQSAISQVKSIGDAPLCDFSSCLQFVIRMQSNPQLSNENFAQIAQLSVDKLWHLMNDLKNSESELFKNHPFYVKIMSHLCSSVVNQWKVKTRLMPRRETILNVVIFFVEFRGESSVKSLIKTVCASEVTAPWDQHFKYELFNSLLHFSDVWIKLPVVSKTTILNSCAKLAETWIAEISLVLDSKNNDSSIEIEHLVSTESRIYECAKLFTSLEKKRYDAHQEDITSGMARALLDLSQKLSPSQLLRMLDCVFKPPPLQTASVPFGGTTVCLDWCVEMCELLFSKDVLSLSNSAEDASKIVAWVFWLDDDRCWQSFTDNVCASPCSERTHHFIRVFLLNPQIEEVIAGNLLAFTTLNRFADHCANKWKSLEVPKFSWQMLKATVPDHPEVEKFLRSPEKTLRYTNLSDSDQMYILATDLEKNGARMGFSVSVTPDETFPCCEIVKTREYYTRVARDFKEMKSESDELIKLRQKVSLMRFKKQNTKRSASEALSSTLVPPAKRRTL</sequence>
<dbReference type="InParanoid" id="E9FVG4"/>
<dbReference type="HOGENOM" id="CLU_252590_0_0_1"/>
<reference evidence="2 3" key="1">
    <citation type="journal article" date="2011" name="Science">
        <title>The ecoresponsive genome of Daphnia pulex.</title>
        <authorList>
            <person name="Colbourne J.K."/>
            <person name="Pfrender M.E."/>
            <person name="Gilbert D."/>
            <person name="Thomas W.K."/>
            <person name="Tucker A."/>
            <person name="Oakley T.H."/>
            <person name="Tokishita S."/>
            <person name="Aerts A."/>
            <person name="Arnold G.J."/>
            <person name="Basu M.K."/>
            <person name="Bauer D.J."/>
            <person name="Caceres C.E."/>
            <person name="Carmel L."/>
            <person name="Casola C."/>
            <person name="Choi J.H."/>
            <person name="Detter J.C."/>
            <person name="Dong Q."/>
            <person name="Dusheyko S."/>
            <person name="Eads B.D."/>
            <person name="Frohlich T."/>
            <person name="Geiler-Samerotte K.A."/>
            <person name="Gerlach D."/>
            <person name="Hatcher P."/>
            <person name="Jogdeo S."/>
            <person name="Krijgsveld J."/>
            <person name="Kriventseva E.V."/>
            <person name="Kultz D."/>
            <person name="Laforsch C."/>
            <person name="Lindquist E."/>
            <person name="Lopez J."/>
            <person name="Manak J.R."/>
            <person name="Muller J."/>
            <person name="Pangilinan J."/>
            <person name="Patwardhan R.P."/>
            <person name="Pitluck S."/>
            <person name="Pritham E.J."/>
            <person name="Rechtsteiner A."/>
            <person name="Rho M."/>
            <person name="Rogozin I.B."/>
            <person name="Sakarya O."/>
            <person name="Salamov A."/>
            <person name="Schaack S."/>
            <person name="Shapiro H."/>
            <person name="Shiga Y."/>
            <person name="Skalitzky C."/>
            <person name="Smith Z."/>
            <person name="Souvorov A."/>
            <person name="Sung W."/>
            <person name="Tang Z."/>
            <person name="Tsuchiya D."/>
            <person name="Tu H."/>
            <person name="Vos H."/>
            <person name="Wang M."/>
            <person name="Wolf Y.I."/>
            <person name="Yamagata H."/>
            <person name="Yamada T."/>
            <person name="Ye Y."/>
            <person name="Shaw J.R."/>
            <person name="Andrews J."/>
            <person name="Crease T.J."/>
            <person name="Tang H."/>
            <person name="Lucas S.M."/>
            <person name="Robertson H.M."/>
            <person name="Bork P."/>
            <person name="Koonin E.V."/>
            <person name="Zdobnov E.M."/>
            <person name="Grigoriev I.V."/>
            <person name="Lynch M."/>
            <person name="Boore J.L."/>
        </authorList>
    </citation>
    <scope>NUCLEOTIDE SEQUENCE [LARGE SCALE GENOMIC DNA]</scope>
</reference>
<dbReference type="OrthoDB" id="5971311at2759"/>
<dbReference type="Proteomes" id="UP000000305">
    <property type="component" value="Unassembled WGS sequence"/>
</dbReference>
<dbReference type="PANTHER" id="PTHR33099:SF7">
    <property type="entry name" value="MYND-TYPE DOMAIN-CONTAINING PROTEIN"/>
    <property type="match status" value="1"/>
</dbReference>
<evidence type="ECO:0000313" key="3">
    <source>
        <dbReference type="Proteomes" id="UP000000305"/>
    </source>
</evidence>
<dbReference type="eggNOG" id="ENOG502QWAB">
    <property type="taxonomic scope" value="Eukaryota"/>
</dbReference>
<dbReference type="PANTHER" id="PTHR33099">
    <property type="entry name" value="FE2OG DIOXYGENASE DOMAIN-CONTAINING PROTEIN"/>
    <property type="match status" value="1"/>
</dbReference>
<evidence type="ECO:0000313" key="2">
    <source>
        <dbReference type="EMBL" id="EFX88551.1"/>
    </source>
</evidence>
<dbReference type="EMBL" id="GL732525">
    <property type="protein sequence ID" value="EFX88551.1"/>
    <property type="molecule type" value="Genomic_DNA"/>
</dbReference>